<dbReference type="Gene3D" id="2.60.40.10">
    <property type="entry name" value="Immunoglobulins"/>
    <property type="match status" value="2"/>
</dbReference>
<organism evidence="4 5">
    <name type="scientific">Hippocampus comes</name>
    <name type="common">Tiger tail seahorse</name>
    <dbReference type="NCBI Taxonomy" id="109280"/>
    <lineage>
        <taxon>Eukaryota</taxon>
        <taxon>Metazoa</taxon>
        <taxon>Chordata</taxon>
        <taxon>Craniata</taxon>
        <taxon>Vertebrata</taxon>
        <taxon>Euteleostomi</taxon>
        <taxon>Actinopterygii</taxon>
        <taxon>Neopterygii</taxon>
        <taxon>Teleostei</taxon>
        <taxon>Neoteleostei</taxon>
        <taxon>Acanthomorphata</taxon>
        <taxon>Syngnathiaria</taxon>
        <taxon>Syngnathiformes</taxon>
        <taxon>Syngnathoidei</taxon>
        <taxon>Syngnathidae</taxon>
        <taxon>Hippocampus</taxon>
    </lineage>
</organism>
<dbReference type="Pfam" id="PF07679">
    <property type="entry name" value="I-set"/>
    <property type="match status" value="1"/>
</dbReference>
<dbReference type="InterPro" id="IPR003598">
    <property type="entry name" value="Ig_sub2"/>
</dbReference>
<reference evidence="4" key="1">
    <citation type="submission" date="2025-08" db="UniProtKB">
        <authorList>
            <consortium name="Ensembl"/>
        </authorList>
    </citation>
    <scope>IDENTIFICATION</scope>
</reference>
<evidence type="ECO:0000313" key="5">
    <source>
        <dbReference type="Proteomes" id="UP000264820"/>
    </source>
</evidence>
<dbReference type="GeneTree" id="ENSGT00940000159942"/>
<proteinExistence type="predicted"/>
<dbReference type="PROSITE" id="PS50835">
    <property type="entry name" value="IG_LIKE"/>
    <property type="match status" value="2"/>
</dbReference>
<dbReference type="Pfam" id="PF13927">
    <property type="entry name" value="Ig_3"/>
    <property type="match status" value="1"/>
</dbReference>
<sequence>MLTYVTFLCNFIRKMNIGLFYMWLIHSCPSFFFSFPSAGATIPANTKHGSRFEVFKNGTFVIKTVQLQDRGQYLCTAQNKFGSDRMVITLAVQIEAPKIQPPTSTEIANYLGKSVTLDCLASGKPPAQISWILPDGTFVREIGNIHTPISQMSLLENGTLQMHSTNFSSKGDYKCIASNAAGADTVTYHLHVAALPPSISEAASDIVIIPTGIPHKTNIRKVISFVARSSQLWRKSPGISMNSLNDTQYVIN</sequence>
<dbReference type="InterPro" id="IPR003599">
    <property type="entry name" value="Ig_sub"/>
</dbReference>
<keyword evidence="5" id="KW-1185">Reference proteome</keyword>
<feature type="domain" description="Ig-like" evidence="3">
    <location>
        <begin position="1"/>
        <end position="93"/>
    </location>
</feature>
<dbReference type="SMART" id="SM00409">
    <property type="entry name" value="IG"/>
    <property type="match status" value="2"/>
</dbReference>
<dbReference type="AlphaFoldDB" id="A0A3Q2Z0D5"/>
<evidence type="ECO:0000256" key="1">
    <source>
        <dbReference type="ARBA" id="ARBA00022729"/>
    </source>
</evidence>
<dbReference type="InterPro" id="IPR013098">
    <property type="entry name" value="Ig_I-set"/>
</dbReference>
<dbReference type="STRING" id="109280.ENSHCOP00000019357"/>
<keyword evidence="2" id="KW-0812">Transmembrane</keyword>
<feature type="domain" description="Ig-like" evidence="3">
    <location>
        <begin position="97"/>
        <end position="187"/>
    </location>
</feature>
<dbReference type="InterPro" id="IPR050467">
    <property type="entry name" value="LRFN"/>
</dbReference>
<keyword evidence="2" id="KW-0472">Membrane</keyword>
<dbReference type="PANTHER" id="PTHR45842:SF25">
    <property type="entry name" value="CARBOXYPEPTIDASE N SUBUNIT 2-LIKE"/>
    <property type="match status" value="1"/>
</dbReference>
<dbReference type="InterPro" id="IPR013783">
    <property type="entry name" value="Ig-like_fold"/>
</dbReference>
<dbReference type="Ensembl" id="ENSHCOT00000008931.1">
    <property type="protein sequence ID" value="ENSHCOP00000019357.1"/>
    <property type="gene ID" value="ENSHCOG00000004629.1"/>
</dbReference>
<dbReference type="SUPFAM" id="SSF48726">
    <property type="entry name" value="Immunoglobulin"/>
    <property type="match status" value="2"/>
</dbReference>
<evidence type="ECO:0000259" key="3">
    <source>
        <dbReference type="PROSITE" id="PS50835"/>
    </source>
</evidence>
<dbReference type="InterPro" id="IPR036179">
    <property type="entry name" value="Ig-like_dom_sf"/>
</dbReference>
<accession>A0A3Q2Z0D5</accession>
<dbReference type="SMART" id="SM00408">
    <property type="entry name" value="IGc2"/>
    <property type="match status" value="2"/>
</dbReference>
<protein>
    <recommendedName>
        <fullName evidence="3">Ig-like domain-containing protein</fullName>
    </recommendedName>
</protein>
<dbReference type="Proteomes" id="UP000264820">
    <property type="component" value="Unplaced"/>
</dbReference>
<feature type="transmembrane region" description="Helical" evidence="2">
    <location>
        <begin position="20"/>
        <end position="42"/>
    </location>
</feature>
<evidence type="ECO:0000256" key="2">
    <source>
        <dbReference type="SAM" id="Phobius"/>
    </source>
</evidence>
<dbReference type="InterPro" id="IPR007110">
    <property type="entry name" value="Ig-like_dom"/>
</dbReference>
<reference evidence="4" key="2">
    <citation type="submission" date="2025-09" db="UniProtKB">
        <authorList>
            <consortium name="Ensembl"/>
        </authorList>
    </citation>
    <scope>IDENTIFICATION</scope>
</reference>
<evidence type="ECO:0000313" key="4">
    <source>
        <dbReference type="Ensembl" id="ENSHCOP00000019357.1"/>
    </source>
</evidence>
<dbReference type="PANTHER" id="PTHR45842">
    <property type="entry name" value="SYNAPTIC ADHESION-LIKE MOLECULE SALM"/>
    <property type="match status" value="1"/>
</dbReference>
<name>A0A3Q2Z0D5_HIPCM</name>
<keyword evidence="1" id="KW-0732">Signal</keyword>
<keyword evidence="2" id="KW-1133">Transmembrane helix</keyword>